<dbReference type="InterPro" id="IPR002848">
    <property type="entry name" value="Translin_fam"/>
</dbReference>
<evidence type="ECO:0000256" key="4">
    <source>
        <dbReference type="ARBA" id="ARBA00022490"/>
    </source>
</evidence>
<keyword evidence="6" id="KW-0479">Metal-binding</keyword>
<comment type="similarity">
    <text evidence="3">Belongs to the translin family.</text>
</comment>
<comment type="caution">
    <text evidence="8">The sequence shown here is derived from an EMBL/GenBank/DDBJ whole genome shotgun (WGS) entry which is preliminary data.</text>
</comment>
<keyword evidence="9" id="KW-1185">Reference proteome</keyword>
<dbReference type="InterPro" id="IPR036081">
    <property type="entry name" value="Translin_sf"/>
</dbReference>
<keyword evidence="6" id="KW-0460">Magnesium</keyword>
<sequence length="269" mass="31152">MSSHKVHRRNSKRNNTKHTVGEKARQVLENINANSPIIQLFQTYATELDDKHDRYERVIKISRDITIESKRIIFLLHHAGTEIEEKKEHIFAEANLRLTQLLQKFKMIAYELKNLDHYLYLRAYSNGLQEYIEAVYFYEYQRNAALPTNDETITDLQLCCPIVEILLGLGDFTGEMMRKCINNLGSGNIDDCFKTCNFVRNIFMGFLGLNLSGQSLISRKFYTLKQSLAKMEVVCYNIKVRGSEVPKHMLASVVTSTPDENSDEDEGYY</sequence>
<evidence type="ECO:0000313" key="8">
    <source>
        <dbReference type="EMBL" id="KAK9712105.1"/>
    </source>
</evidence>
<dbReference type="GO" id="GO:0005737">
    <property type="term" value="C:cytoplasm"/>
    <property type="evidence" value="ECO:0007669"/>
    <property type="project" value="UniProtKB-SubCell"/>
</dbReference>
<accession>A0AAW1K285</accession>
<proteinExistence type="inferred from homology"/>
<name>A0AAW1K285_POPJA</name>
<dbReference type="CDD" id="cd14820">
    <property type="entry name" value="TRAX"/>
    <property type="match status" value="1"/>
</dbReference>
<dbReference type="GO" id="GO:0005634">
    <property type="term" value="C:nucleus"/>
    <property type="evidence" value="ECO:0007669"/>
    <property type="project" value="UniProtKB-SubCell"/>
</dbReference>
<evidence type="ECO:0000256" key="7">
    <source>
        <dbReference type="SAM" id="MobiDB-lite"/>
    </source>
</evidence>
<evidence type="ECO:0000256" key="1">
    <source>
        <dbReference type="ARBA" id="ARBA00004123"/>
    </source>
</evidence>
<feature type="binding site" evidence="6">
    <location>
        <position position="175"/>
    </location>
    <ligand>
        <name>Mg(2+)</name>
        <dbReference type="ChEBI" id="CHEBI:18420"/>
    </ligand>
</feature>
<feature type="binding site" evidence="6">
    <location>
        <position position="133"/>
    </location>
    <ligand>
        <name>Mg(2+)</name>
        <dbReference type="ChEBI" id="CHEBI:18420"/>
    </ligand>
</feature>
<dbReference type="InterPro" id="IPR016068">
    <property type="entry name" value="Translin_N"/>
</dbReference>
<evidence type="ECO:0000256" key="3">
    <source>
        <dbReference type="ARBA" id="ARBA00005902"/>
    </source>
</evidence>
<evidence type="ECO:0000313" key="9">
    <source>
        <dbReference type="Proteomes" id="UP001458880"/>
    </source>
</evidence>
<organism evidence="8 9">
    <name type="scientific">Popillia japonica</name>
    <name type="common">Japanese beetle</name>
    <dbReference type="NCBI Taxonomy" id="7064"/>
    <lineage>
        <taxon>Eukaryota</taxon>
        <taxon>Metazoa</taxon>
        <taxon>Ecdysozoa</taxon>
        <taxon>Arthropoda</taxon>
        <taxon>Hexapoda</taxon>
        <taxon>Insecta</taxon>
        <taxon>Pterygota</taxon>
        <taxon>Neoptera</taxon>
        <taxon>Endopterygota</taxon>
        <taxon>Coleoptera</taxon>
        <taxon>Polyphaga</taxon>
        <taxon>Scarabaeiformia</taxon>
        <taxon>Scarabaeidae</taxon>
        <taxon>Rutelinae</taxon>
        <taxon>Popillia</taxon>
    </lineage>
</organism>
<protein>
    <submittedName>
        <fullName evidence="8">Translin family</fullName>
    </submittedName>
</protein>
<dbReference type="EMBL" id="JASPKY010000268">
    <property type="protein sequence ID" value="KAK9712105.1"/>
    <property type="molecule type" value="Genomic_DNA"/>
</dbReference>
<keyword evidence="5" id="KW-0539">Nucleus</keyword>
<dbReference type="Proteomes" id="UP001458880">
    <property type="component" value="Unassembled WGS sequence"/>
</dbReference>
<dbReference type="AlphaFoldDB" id="A0AAW1K285"/>
<feature type="region of interest" description="Disordered" evidence="7">
    <location>
        <begin position="1"/>
        <end position="23"/>
    </location>
</feature>
<feature type="compositionally biased region" description="Basic residues" evidence="7">
    <location>
        <begin position="1"/>
        <end position="16"/>
    </location>
</feature>
<evidence type="ECO:0000256" key="5">
    <source>
        <dbReference type="ARBA" id="ARBA00023242"/>
    </source>
</evidence>
<reference evidence="8 9" key="1">
    <citation type="journal article" date="2024" name="BMC Genomics">
        <title>De novo assembly and annotation of Popillia japonica's genome with initial clues to its potential as an invasive pest.</title>
        <authorList>
            <person name="Cucini C."/>
            <person name="Boschi S."/>
            <person name="Funari R."/>
            <person name="Cardaioli E."/>
            <person name="Iannotti N."/>
            <person name="Marturano G."/>
            <person name="Paoli F."/>
            <person name="Bruttini M."/>
            <person name="Carapelli A."/>
            <person name="Frati F."/>
            <person name="Nardi F."/>
        </authorList>
    </citation>
    <scope>NUCLEOTIDE SEQUENCE [LARGE SCALE GENOMIC DNA]</scope>
    <source>
        <strain evidence="8">DMR45628</strain>
    </source>
</reference>
<dbReference type="GO" id="GO:0043565">
    <property type="term" value="F:sequence-specific DNA binding"/>
    <property type="evidence" value="ECO:0007669"/>
    <property type="project" value="InterPro"/>
</dbReference>
<evidence type="ECO:0000256" key="2">
    <source>
        <dbReference type="ARBA" id="ARBA00004496"/>
    </source>
</evidence>
<keyword evidence="4" id="KW-0963">Cytoplasm</keyword>
<dbReference type="PANTHER" id="PTHR10741">
    <property type="entry name" value="TRANSLIN AND TRANSLIN ASSOCIATED PROTEIN X"/>
    <property type="match status" value="1"/>
</dbReference>
<dbReference type="InterPro" id="IPR016069">
    <property type="entry name" value="Translin_C"/>
</dbReference>
<comment type="subcellular location">
    <subcellularLocation>
        <location evidence="2">Cytoplasm</location>
    </subcellularLocation>
    <subcellularLocation>
        <location evidence="1">Nucleus</location>
    </subcellularLocation>
</comment>
<dbReference type="SUPFAM" id="SSF74784">
    <property type="entry name" value="Translin"/>
    <property type="match status" value="1"/>
</dbReference>
<dbReference type="GO" id="GO:0046872">
    <property type="term" value="F:metal ion binding"/>
    <property type="evidence" value="ECO:0007669"/>
    <property type="project" value="UniProtKB-KW"/>
</dbReference>
<dbReference type="Pfam" id="PF01997">
    <property type="entry name" value="Translin"/>
    <property type="match status" value="1"/>
</dbReference>
<dbReference type="FunFam" id="1.20.58.200:FF:000001">
    <property type="entry name" value="Translin-associated factor X"/>
    <property type="match status" value="1"/>
</dbReference>
<evidence type="ECO:0000256" key="6">
    <source>
        <dbReference type="PIRSR" id="PIRSR602848-1"/>
    </source>
</evidence>
<dbReference type="Gene3D" id="1.20.58.200">
    <property type="entry name" value="Translin, domain 2"/>
    <property type="match status" value="1"/>
</dbReference>
<dbReference type="Gene3D" id="1.20.58.190">
    <property type="entry name" value="Translin, domain 1"/>
    <property type="match status" value="1"/>
</dbReference>
<gene>
    <name evidence="8" type="ORF">QE152_g25069</name>
</gene>